<evidence type="ECO:0000256" key="4">
    <source>
        <dbReference type="ARBA" id="ARBA00022723"/>
    </source>
</evidence>
<proteinExistence type="inferred from homology"/>
<keyword evidence="7" id="KW-0233">DNA recombination</keyword>
<feature type="domain" description="Cas12f1-like TNB" evidence="9">
    <location>
        <begin position="305"/>
        <end position="371"/>
    </location>
</feature>
<dbReference type="RefSeq" id="WP_345452384.1">
    <property type="nucleotide sequence ID" value="NZ_BAABRV010000002.1"/>
</dbReference>
<comment type="similarity">
    <text evidence="2">In the N-terminal section; belongs to the transposase 2 family.</text>
</comment>
<keyword evidence="4" id="KW-0479">Metal-binding</keyword>
<evidence type="ECO:0000259" key="10">
    <source>
        <dbReference type="Pfam" id="PF12323"/>
    </source>
</evidence>
<dbReference type="PANTHER" id="PTHR30405:SF25">
    <property type="entry name" value="RNA-GUIDED DNA ENDONUCLEASE INSQ-RELATED"/>
    <property type="match status" value="1"/>
</dbReference>
<reference evidence="11 12" key="1">
    <citation type="submission" date="2024-02" db="EMBL/GenBank/DDBJ databases">
        <title>Deinococcus aluminii NBRC 112889.</title>
        <authorList>
            <person name="Ichikawa N."/>
            <person name="Katano-Makiyama Y."/>
            <person name="Hidaka K."/>
        </authorList>
    </citation>
    <scope>NUCLEOTIDE SEQUENCE [LARGE SCALE GENOMIC DNA]</scope>
    <source>
        <strain evidence="11 12">NBRC 112889</strain>
    </source>
</reference>
<keyword evidence="12" id="KW-1185">Reference proteome</keyword>
<comment type="similarity">
    <text evidence="1">In the C-terminal section; belongs to the transposase 35 family.</text>
</comment>
<dbReference type="InterPro" id="IPR021027">
    <property type="entry name" value="Transposase_put_HTH"/>
</dbReference>
<dbReference type="InterPro" id="IPR051399">
    <property type="entry name" value="RNA-guided_DNA_endo/Transpos"/>
</dbReference>
<evidence type="ECO:0000259" key="8">
    <source>
        <dbReference type="Pfam" id="PF01385"/>
    </source>
</evidence>
<keyword evidence="6" id="KW-0238">DNA-binding</keyword>
<sequence length="391" mass="44872">MDDHTTQIRVYKYRLYPTKPQVAAMFETLRLTRTLYNAALEQRISAYKKQGKKVTGYDQQKELTALKEACPEFEAVYSHVLQELLERLDKAYKGFFARVKRGEKAGFPRFKPMQRWNSFKFKEIWDKKKGRWLTPGRPTEGGKRINIPKIGSVKCKFHRPLEGTPKNLQVVHECGEWYAVYTCEVPKNPLPVTGSSVGVDVGTTWFAITSDGEFVENPRHLKTGLRKLRVQQRTVARRKKGSSRRKKAVKLVAKTHQKIRRARLDFHHKTARKLVNEHDVIAHEDLKVSNLVKSNLARSISDVGWSQFFDLLSLKAESAARKVIRVNPMYTSQTCHQCGHRCKESRLSQSRFRCVNCGHEDNADLNAARNILRAGTRPSGVNDSEVMHVVA</sequence>
<keyword evidence="5" id="KW-0862">Zinc</keyword>
<comment type="caution">
    <text evidence="11">The sequence shown here is derived from an EMBL/GenBank/DDBJ whole genome shotgun (WGS) entry which is preliminary data.</text>
</comment>
<feature type="domain" description="Probable transposase IS891/IS1136/IS1341" evidence="8">
    <location>
        <begin position="182"/>
        <end position="294"/>
    </location>
</feature>
<dbReference type="NCBIfam" id="TIGR01766">
    <property type="entry name" value="IS200/IS605 family accessory protein TnpB-like domain"/>
    <property type="match status" value="1"/>
</dbReference>
<organism evidence="11 12">
    <name type="scientific">Deinococcus aluminii</name>
    <dbReference type="NCBI Taxonomy" id="1656885"/>
    <lineage>
        <taxon>Bacteria</taxon>
        <taxon>Thermotogati</taxon>
        <taxon>Deinococcota</taxon>
        <taxon>Deinococci</taxon>
        <taxon>Deinococcales</taxon>
        <taxon>Deinococcaceae</taxon>
        <taxon>Deinococcus</taxon>
    </lineage>
</organism>
<evidence type="ECO:0000256" key="2">
    <source>
        <dbReference type="ARBA" id="ARBA00011044"/>
    </source>
</evidence>
<evidence type="ECO:0000256" key="3">
    <source>
        <dbReference type="ARBA" id="ARBA00022578"/>
    </source>
</evidence>
<accession>A0ABP9XC00</accession>
<dbReference type="Pfam" id="PF01385">
    <property type="entry name" value="OrfB_IS605"/>
    <property type="match status" value="1"/>
</dbReference>
<gene>
    <name evidence="11" type="ORF">Dalu01_01283</name>
</gene>
<dbReference type="PANTHER" id="PTHR30405">
    <property type="entry name" value="TRANSPOSASE"/>
    <property type="match status" value="1"/>
</dbReference>
<evidence type="ECO:0000256" key="7">
    <source>
        <dbReference type="ARBA" id="ARBA00023172"/>
    </source>
</evidence>
<protein>
    <submittedName>
        <fullName evidence="11">IS200/IS605 family transposase ISMma22</fullName>
    </submittedName>
</protein>
<evidence type="ECO:0000256" key="5">
    <source>
        <dbReference type="ARBA" id="ARBA00022833"/>
    </source>
</evidence>
<evidence type="ECO:0000313" key="11">
    <source>
        <dbReference type="EMBL" id="GAA5532892.1"/>
    </source>
</evidence>
<dbReference type="EMBL" id="BAABRV010000002">
    <property type="protein sequence ID" value="GAA5532892.1"/>
    <property type="molecule type" value="Genomic_DNA"/>
</dbReference>
<dbReference type="Pfam" id="PF12323">
    <property type="entry name" value="HTH_OrfB_IS605"/>
    <property type="match status" value="1"/>
</dbReference>
<dbReference type="Pfam" id="PF07282">
    <property type="entry name" value="Cas12f1-like_TNB"/>
    <property type="match status" value="1"/>
</dbReference>
<evidence type="ECO:0000256" key="1">
    <source>
        <dbReference type="ARBA" id="ARBA00008761"/>
    </source>
</evidence>
<dbReference type="InterPro" id="IPR001959">
    <property type="entry name" value="Transposase"/>
</dbReference>
<dbReference type="NCBIfam" id="NF040570">
    <property type="entry name" value="guided_TnpB"/>
    <property type="match status" value="1"/>
</dbReference>
<dbReference type="InterPro" id="IPR010095">
    <property type="entry name" value="Cas12f1-like_TNB"/>
</dbReference>
<evidence type="ECO:0000313" key="12">
    <source>
        <dbReference type="Proteomes" id="UP001404956"/>
    </source>
</evidence>
<keyword evidence="3" id="KW-0815">Transposition</keyword>
<name>A0ABP9XC00_9DEIO</name>
<feature type="domain" description="Transposase putative helix-turn-helix" evidence="10">
    <location>
        <begin position="9"/>
        <end position="52"/>
    </location>
</feature>
<evidence type="ECO:0000259" key="9">
    <source>
        <dbReference type="Pfam" id="PF07282"/>
    </source>
</evidence>
<dbReference type="Proteomes" id="UP001404956">
    <property type="component" value="Unassembled WGS sequence"/>
</dbReference>
<evidence type="ECO:0000256" key="6">
    <source>
        <dbReference type="ARBA" id="ARBA00023125"/>
    </source>
</evidence>